<comment type="caution">
    <text evidence="7">The sequence shown here is derived from an EMBL/GenBank/DDBJ whole genome shotgun (WGS) entry which is preliminary data.</text>
</comment>
<evidence type="ECO:0000313" key="7">
    <source>
        <dbReference type="EMBL" id="CAJ0944191.1"/>
    </source>
</evidence>
<organism evidence="7 8">
    <name type="scientific">Ranitomeya imitator</name>
    <name type="common">mimic poison frog</name>
    <dbReference type="NCBI Taxonomy" id="111125"/>
    <lineage>
        <taxon>Eukaryota</taxon>
        <taxon>Metazoa</taxon>
        <taxon>Chordata</taxon>
        <taxon>Craniata</taxon>
        <taxon>Vertebrata</taxon>
        <taxon>Euteleostomi</taxon>
        <taxon>Amphibia</taxon>
        <taxon>Batrachia</taxon>
        <taxon>Anura</taxon>
        <taxon>Neobatrachia</taxon>
        <taxon>Hyloidea</taxon>
        <taxon>Dendrobatidae</taxon>
        <taxon>Dendrobatinae</taxon>
        <taxon>Ranitomeya</taxon>
    </lineage>
</organism>
<comment type="subcellular location">
    <subcellularLocation>
        <location evidence="1">Secreted</location>
    </subcellularLocation>
</comment>
<evidence type="ECO:0000256" key="1">
    <source>
        <dbReference type="ARBA" id="ARBA00004613"/>
    </source>
</evidence>
<name>A0ABN9LPG8_9NEOB</name>
<evidence type="ECO:0000256" key="3">
    <source>
        <dbReference type="ARBA" id="ARBA00022525"/>
    </source>
</evidence>
<evidence type="ECO:0000313" key="8">
    <source>
        <dbReference type="Proteomes" id="UP001176940"/>
    </source>
</evidence>
<evidence type="ECO:0000256" key="5">
    <source>
        <dbReference type="ARBA" id="ARBA00023320"/>
    </source>
</evidence>
<protein>
    <recommendedName>
        <fullName evidence="6">Galanin domain-containing protein</fullName>
    </recommendedName>
</protein>
<feature type="domain" description="Galanin" evidence="6">
    <location>
        <begin position="267"/>
        <end position="279"/>
    </location>
</feature>
<comment type="similarity">
    <text evidence="2">Belongs to the galanin family.</text>
</comment>
<proteinExistence type="inferred from homology"/>
<sequence length="281" mass="31569">MIRVTSVWHPYGDHSISNQVRKRKSACESQSNKLLKVSVPLLESWAIISIMYTSEHKKDEEMVLMCSEDVAQIQNAVDKPLMPAGLRDSIATGSVPQDWRIANVVPIFKKSSKSEPGNYRPYCQENADTGKEELIDRYLLVTICSGSEQSWLVILLRHIDKAAPSLLLCESGRKKEVAKEEEASRMKLLGLVQTVHPNHSSDKRPGETCLSYNALRFLLSFFLDKSAEHNSFCMPAGSTCSPPLPDTRQRNCRHRAASRIKGKEKRGWTLNSAGYLLGPRK</sequence>
<gene>
    <name evidence="7" type="ORF">RIMI_LOCUS10291944</name>
</gene>
<keyword evidence="8" id="KW-1185">Reference proteome</keyword>
<accession>A0ABN9LPG8</accession>
<evidence type="ECO:0000259" key="6">
    <source>
        <dbReference type="PROSITE" id="PS00861"/>
    </source>
</evidence>
<evidence type="ECO:0000256" key="2">
    <source>
        <dbReference type="ARBA" id="ARBA00006871"/>
    </source>
</evidence>
<dbReference type="Proteomes" id="UP001176940">
    <property type="component" value="Unassembled WGS sequence"/>
</dbReference>
<keyword evidence="4" id="KW-0372">Hormone</keyword>
<dbReference type="Pfam" id="PF01296">
    <property type="entry name" value="Galanin"/>
    <property type="match status" value="1"/>
</dbReference>
<keyword evidence="3" id="KW-0964">Secreted</keyword>
<dbReference type="PROSITE" id="PS00861">
    <property type="entry name" value="GALANIN"/>
    <property type="match status" value="1"/>
</dbReference>
<evidence type="ECO:0000256" key="4">
    <source>
        <dbReference type="ARBA" id="ARBA00022702"/>
    </source>
</evidence>
<keyword evidence="5" id="KW-0527">Neuropeptide</keyword>
<dbReference type="EMBL" id="CAUEEQ010022132">
    <property type="protein sequence ID" value="CAJ0944191.1"/>
    <property type="molecule type" value="Genomic_DNA"/>
</dbReference>
<dbReference type="InterPro" id="IPR008174">
    <property type="entry name" value="Galanin"/>
</dbReference>
<reference evidence="7" key="1">
    <citation type="submission" date="2023-07" db="EMBL/GenBank/DDBJ databases">
        <authorList>
            <person name="Stuckert A."/>
        </authorList>
    </citation>
    <scope>NUCLEOTIDE SEQUENCE</scope>
</reference>